<dbReference type="Gene3D" id="3.30.1300.10">
    <property type="entry name" value="Pantoate-beta-alanine ligase, C-terminal domain"/>
    <property type="match status" value="1"/>
</dbReference>
<dbReference type="GO" id="GO:0005829">
    <property type="term" value="C:cytosol"/>
    <property type="evidence" value="ECO:0007669"/>
    <property type="project" value="TreeGrafter"/>
</dbReference>
<evidence type="ECO:0000256" key="2">
    <source>
        <dbReference type="ARBA" id="ARBA00009256"/>
    </source>
</evidence>
<keyword evidence="4" id="KW-0436">Ligase</keyword>
<dbReference type="GO" id="GO:0005524">
    <property type="term" value="F:ATP binding"/>
    <property type="evidence" value="ECO:0007669"/>
    <property type="project" value="UniProtKB-KW"/>
</dbReference>
<dbReference type="GO" id="GO:0004592">
    <property type="term" value="F:pantoate-beta-alanine ligase activity"/>
    <property type="evidence" value="ECO:0007669"/>
    <property type="project" value="UniProtKB-EC"/>
</dbReference>
<dbReference type="InterPro" id="IPR003721">
    <property type="entry name" value="Pantoate_ligase"/>
</dbReference>
<dbReference type="GO" id="GO:0015940">
    <property type="term" value="P:pantothenate biosynthetic process"/>
    <property type="evidence" value="ECO:0007669"/>
    <property type="project" value="UniProtKB-UniPathway"/>
</dbReference>
<dbReference type="PANTHER" id="PTHR21299:SF1">
    <property type="entry name" value="PANTOATE--BETA-ALANINE LIGASE"/>
    <property type="match status" value="1"/>
</dbReference>
<dbReference type="Gene3D" id="3.40.50.620">
    <property type="entry name" value="HUPs"/>
    <property type="match status" value="1"/>
</dbReference>
<evidence type="ECO:0000313" key="9">
    <source>
        <dbReference type="EMBL" id="SUZ63398.1"/>
    </source>
</evidence>
<evidence type="ECO:0000256" key="6">
    <source>
        <dbReference type="ARBA" id="ARBA00022741"/>
    </source>
</evidence>
<evidence type="ECO:0000256" key="4">
    <source>
        <dbReference type="ARBA" id="ARBA00022598"/>
    </source>
</evidence>
<dbReference type="NCBIfam" id="TIGR00125">
    <property type="entry name" value="cyt_tran_rel"/>
    <property type="match status" value="1"/>
</dbReference>
<reference evidence="9" key="1">
    <citation type="submission" date="2018-05" db="EMBL/GenBank/DDBJ databases">
        <authorList>
            <person name="Lanie J.A."/>
            <person name="Ng W.-L."/>
            <person name="Kazmierczak K.M."/>
            <person name="Andrzejewski T.M."/>
            <person name="Davidsen T.M."/>
            <person name="Wayne K.J."/>
            <person name="Tettelin H."/>
            <person name="Glass J.I."/>
            <person name="Rusch D."/>
            <person name="Podicherti R."/>
            <person name="Tsui H.-C.T."/>
            <person name="Winkler M.E."/>
        </authorList>
    </citation>
    <scope>NUCLEOTIDE SEQUENCE</scope>
</reference>
<evidence type="ECO:0000256" key="8">
    <source>
        <dbReference type="ARBA" id="ARBA00048258"/>
    </source>
</evidence>
<comment type="pathway">
    <text evidence="1">Cofactor biosynthesis; (R)-pantothenate biosynthesis; (R)-pantothenate from (R)-pantoate and beta-alanine: step 1/1.</text>
</comment>
<dbReference type="EMBL" id="UINC01000916">
    <property type="protein sequence ID" value="SUZ63398.1"/>
    <property type="molecule type" value="Genomic_DNA"/>
</dbReference>
<evidence type="ECO:0000256" key="3">
    <source>
        <dbReference type="ARBA" id="ARBA00012219"/>
    </source>
</evidence>
<keyword evidence="5" id="KW-0566">Pantothenate biosynthesis</keyword>
<organism evidence="9">
    <name type="scientific">marine metagenome</name>
    <dbReference type="NCBI Taxonomy" id="408172"/>
    <lineage>
        <taxon>unclassified sequences</taxon>
        <taxon>metagenomes</taxon>
        <taxon>ecological metagenomes</taxon>
    </lineage>
</organism>
<dbReference type="InterPro" id="IPR004821">
    <property type="entry name" value="Cyt_trans-like"/>
</dbReference>
<dbReference type="PANTHER" id="PTHR21299">
    <property type="entry name" value="CYTIDYLATE KINASE/PANTOATE-BETA-ALANINE LIGASE"/>
    <property type="match status" value="1"/>
</dbReference>
<proteinExistence type="inferred from homology"/>
<dbReference type="InterPro" id="IPR014729">
    <property type="entry name" value="Rossmann-like_a/b/a_fold"/>
</dbReference>
<dbReference type="SUPFAM" id="SSF52374">
    <property type="entry name" value="Nucleotidylyl transferase"/>
    <property type="match status" value="1"/>
</dbReference>
<dbReference type="InterPro" id="IPR042176">
    <property type="entry name" value="Pantoate_ligase_C"/>
</dbReference>
<keyword evidence="6" id="KW-0547">Nucleotide-binding</keyword>
<comment type="catalytic activity">
    <reaction evidence="8">
        <text>(R)-pantoate + beta-alanine + ATP = (R)-pantothenate + AMP + diphosphate + H(+)</text>
        <dbReference type="Rhea" id="RHEA:10912"/>
        <dbReference type="ChEBI" id="CHEBI:15378"/>
        <dbReference type="ChEBI" id="CHEBI:15980"/>
        <dbReference type="ChEBI" id="CHEBI:29032"/>
        <dbReference type="ChEBI" id="CHEBI:30616"/>
        <dbReference type="ChEBI" id="CHEBI:33019"/>
        <dbReference type="ChEBI" id="CHEBI:57966"/>
        <dbReference type="ChEBI" id="CHEBI:456215"/>
        <dbReference type="EC" id="6.3.2.1"/>
    </reaction>
</comment>
<keyword evidence="7" id="KW-0067">ATP-binding</keyword>
<dbReference type="HAMAP" id="MF_00158">
    <property type="entry name" value="PanC"/>
    <property type="match status" value="1"/>
</dbReference>
<dbReference type="UniPathway" id="UPA00028">
    <property type="reaction ID" value="UER00005"/>
</dbReference>
<dbReference type="Pfam" id="PF02569">
    <property type="entry name" value="Pantoate_ligase"/>
    <property type="match status" value="1"/>
</dbReference>
<gene>
    <name evidence="9" type="ORF">METZ01_LOCUS16252</name>
</gene>
<evidence type="ECO:0000256" key="1">
    <source>
        <dbReference type="ARBA" id="ARBA00004990"/>
    </source>
</evidence>
<evidence type="ECO:0000256" key="5">
    <source>
        <dbReference type="ARBA" id="ARBA00022655"/>
    </source>
</evidence>
<dbReference type="AlphaFoldDB" id="A0A381PAX1"/>
<sequence length="278" mass="31710">MKTFISHKKLNNELRNSEGSLGLVPTMGSLHKGHISLIQKATANNTNVIVSIFINPTQFDEKQDLQNYPKNLQNDLQLLQNFPNILVYIPETNDLYPKRIKAKDYDFGKLDKIMEGEFRPGHFNGVATIVEKLFTIFYPDFAYFGEKDFQQVIIIKALVEQQELSTKIISCPTIRENDGLAISSRNQLLKEGYRKNAAIIHNSLLEAKQLMKSMNPSQLEKTVAAKFFNAEGVDLEYFKVLTNDSLAERKKFNKAEAYRAFIACKIGEVRLIDNIILT</sequence>
<dbReference type="NCBIfam" id="TIGR00018">
    <property type="entry name" value="panC"/>
    <property type="match status" value="1"/>
</dbReference>
<name>A0A381PAX1_9ZZZZ</name>
<protein>
    <recommendedName>
        <fullName evidence="3">pantoate--beta-alanine ligase (AMP-forming)</fullName>
        <ecNumber evidence="3">6.3.2.1</ecNumber>
    </recommendedName>
</protein>
<dbReference type="EC" id="6.3.2.1" evidence="3"/>
<evidence type="ECO:0000256" key="7">
    <source>
        <dbReference type="ARBA" id="ARBA00022840"/>
    </source>
</evidence>
<accession>A0A381PAX1</accession>
<comment type="similarity">
    <text evidence="2">Belongs to the pantothenate synthetase family.</text>
</comment>